<dbReference type="RefSeq" id="WP_174497247.1">
    <property type="nucleotide sequence ID" value="NZ_CADDWK010000013.1"/>
</dbReference>
<sequence>MGKKKTGIFLAVLILISLAAYYFYNSKVLYGNNKASIVKVINSIDSFKNKEIEILDINDVDDLRIVGLSNNSPSYIEFNKNQKGNYVWQRFSSHNNDSFSMFLPLKGSPKCS</sequence>
<evidence type="ECO:0000313" key="2">
    <source>
        <dbReference type="EMBL" id="MBB6454945.1"/>
    </source>
</evidence>
<keyword evidence="1" id="KW-0812">Transmembrane</keyword>
<dbReference type="EMBL" id="JACHGH010000013">
    <property type="protein sequence ID" value="MBB6454945.1"/>
    <property type="molecule type" value="Genomic_DNA"/>
</dbReference>
<proteinExistence type="predicted"/>
<feature type="transmembrane region" description="Helical" evidence="1">
    <location>
        <begin position="7"/>
        <end position="24"/>
    </location>
</feature>
<accession>A0A841Q997</accession>
<reference evidence="2 3" key="1">
    <citation type="submission" date="2020-08" db="EMBL/GenBank/DDBJ databases">
        <title>Genomic Encyclopedia of Type Strains, Phase IV (KMG-IV): sequencing the most valuable type-strain genomes for metagenomic binning, comparative biology and taxonomic classification.</title>
        <authorList>
            <person name="Goeker M."/>
        </authorList>
    </citation>
    <scope>NUCLEOTIDE SEQUENCE [LARGE SCALE GENOMIC DNA]</scope>
    <source>
        <strain evidence="2 3">DSM 19612</strain>
    </source>
</reference>
<protein>
    <submittedName>
        <fullName evidence="2">Uncharacterized protein</fullName>
    </submittedName>
</protein>
<evidence type="ECO:0000313" key="3">
    <source>
        <dbReference type="Proteomes" id="UP000581688"/>
    </source>
</evidence>
<evidence type="ECO:0000256" key="1">
    <source>
        <dbReference type="SAM" id="Phobius"/>
    </source>
</evidence>
<keyword evidence="1" id="KW-0472">Membrane</keyword>
<organism evidence="2 3">
    <name type="scientific">Salirhabdus euzebyi</name>
    <dbReference type="NCBI Taxonomy" id="394506"/>
    <lineage>
        <taxon>Bacteria</taxon>
        <taxon>Bacillati</taxon>
        <taxon>Bacillota</taxon>
        <taxon>Bacilli</taxon>
        <taxon>Bacillales</taxon>
        <taxon>Bacillaceae</taxon>
        <taxon>Salirhabdus</taxon>
    </lineage>
</organism>
<keyword evidence="3" id="KW-1185">Reference proteome</keyword>
<gene>
    <name evidence="2" type="ORF">HNQ94_003434</name>
</gene>
<name>A0A841Q997_9BACI</name>
<keyword evidence="1" id="KW-1133">Transmembrane helix</keyword>
<dbReference type="Proteomes" id="UP000581688">
    <property type="component" value="Unassembled WGS sequence"/>
</dbReference>
<dbReference type="AlphaFoldDB" id="A0A841Q997"/>
<comment type="caution">
    <text evidence="2">The sequence shown here is derived from an EMBL/GenBank/DDBJ whole genome shotgun (WGS) entry which is preliminary data.</text>
</comment>